<proteinExistence type="predicted"/>
<dbReference type="Proteomes" id="UP000244722">
    <property type="component" value="Unassembled WGS sequence"/>
</dbReference>
<evidence type="ECO:0008006" key="3">
    <source>
        <dbReference type="Google" id="ProtNLM"/>
    </source>
</evidence>
<reference evidence="1 2" key="1">
    <citation type="submission" date="2017-04" db="EMBL/GenBank/DDBJ databases">
        <title>Draft genome sequence of Tuber borchii Vittad., a whitish edible truffle.</title>
        <authorList>
            <consortium name="DOE Joint Genome Institute"/>
            <person name="Murat C."/>
            <person name="Kuo A."/>
            <person name="Barry K.W."/>
            <person name="Clum A."/>
            <person name="Dockter R.B."/>
            <person name="Fauchery L."/>
            <person name="Iotti M."/>
            <person name="Kohler A."/>
            <person name="Labutti K."/>
            <person name="Lindquist E.A."/>
            <person name="Lipzen A."/>
            <person name="Ohm R.A."/>
            <person name="Wang M."/>
            <person name="Grigoriev I.V."/>
            <person name="Zambonelli A."/>
            <person name="Martin F.M."/>
        </authorList>
    </citation>
    <scope>NUCLEOTIDE SEQUENCE [LARGE SCALE GENOMIC DNA]</scope>
    <source>
        <strain evidence="1 2">Tbo3840</strain>
    </source>
</reference>
<dbReference type="SUPFAM" id="SSF48403">
    <property type="entry name" value="Ankyrin repeat"/>
    <property type="match status" value="1"/>
</dbReference>
<dbReference type="AlphaFoldDB" id="A0A2T6ZI83"/>
<dbReference type="InterPro" id="IPR036770">
    <property type="entry name" value="Ankyrin_rpt-contain_sf"/>
</dbReference>
<evidence type="ECO:0000313" key="1">
    <source>
        <dbReference type="EMBL" id="PUU75124.1"/>
    </source>
</evidence>
<name>A0A2T6ZI83_TUBBO</name>
<gene>
    <name evidence="1" type="ORF">B9Z19DRAFT_1131916</name>
</gene>
<evidence type="ECO:0000313" key="2">
    <source>
        <dbReference type="Proteomes" id="UP000244722"/>
    </source>
</evidence>
<organism evidence="1 2">
    <name type="scientific">Tuber borchii</name>
    <name type="common">White truffle</name>
    <dbReference type="NCBI Taxonomy" id="42251"/>
    <lineage>
        <taxon>Eukaryota</taxon>
        <taxon>Fungi</taxon>
        <taxon>Dikarya</taxon>
        <taxon>Ascomycota</taxon>
        <taxon>Pezizomycotina</taxon>
        <taxon>Pezizomycetes</taxon>
        <taxon>Pezizales</taxon>
        <taxon>Tuberaceae</taxon>
        <taxon>Tuber</taxon>
    </lineage>
</organism>
<dbReference type="Gene3D" id="1.25.40.20">
    <property type="entry name" value="Ankyrin repeat-containing domain"/>
    <property type="match status" value="1"/>
</dbReference>
<comment type="caution">
    <text evidence="1">The sequence shown here is derived from an EMBL/GenBank/DDBJ whole genome shotgun (WGS) entry which is preliminary data.</text>
</comment>
<protein>
    <recommendedName>
        <fullName evidence="3">Ankyrin repeat-containing domain protein</fullName>
    </recommendedName>
</protein>
<dbReference type="OrthoDB" id="195446at2759"/>
<sequence length="351" mass="38923">MRGVLPVQSIWLNSQPCTSTKPATISTIQKEGCTVKTIKKRKFIEINMKIARFLFIQEDFCRYVVAIAVKKLSVDELCLALAVDIEAPDFDPENIPLITTLLHRRPGLTTVDNEASIVRLIHFTVQECLSSYPGLFNKPHSVLAETCLTYLNSQQVKNLASLISPRQSNRAILQIFFEIQGNTHGEGYSDHTRTLVLELLCHYAGDVDTYSLFGLHGTLFFGIVELVTAIVNAESCEIDQPNCIGSTPLGWMARNGHVGGVKLLERRISTSIALISTIEHNSDGLLLEYLTELSSSSGMGRYRPNLPDENDRTRLGRVATEGHEGVVKVFLEGDVDLNHPDVDAVICPQFL</sequence>
<dbReference type="EMBL" id="NESQ01000250">
    <property type="protein sequence ID" value="PUU75124.1"/>
    <property type="molecule type" value="Genomic_DNA"/>
</dbReference>
<accession>A0A2T6ZI83</accession>
<keyword evidence="2" id="KW-1185">Reference proteome</keyword>